<keyword evidence="1" id="KW-0812">Transmembrane</keyword>
<dbReference type="OrthoDB" id="5376804at2759"/>
<protein>
    <submittedName>
        <fullName evidence="2">Uncharacterized protein</fullName>
    </submittedName>
</protein>
<evidence type="ECO:0000313" key="3">
    <source>
        <dbReference type="Proteomes" id="UP000027586"/>
    </source>
</evidence>
<keyword evidence="1" id="KW-1133">Transmembrane helix</keyword>
<dbReference type="Proteomes" id="UP000027586">
    <property type="component" value="Unassembled WGS sequence"/>
</dbReference>
<evidence type="ECO:0000256" key="1">
    <source>
        <dbReference type="SAM" id="Phobius"/>
    </source>
</evidence>
<dbReference type="EMBL" id="CBTN010000099">
    <property type="protein sequence ID" value="CDH60607.1"/>
    <property type="molecule type" value="Genomic_DNA"/>
</dbReference>
<feature type="transmembrane region" description="Helical" evidence="1">
    <location>
        <begin position="82"/>
        <end position="99"/>
    </location>
</feature>
<comment type="caution">
    <text evidence="2">The sequence shown here is derived from an EMBL/GenBank/DDBJ whole genome shotgun (WGS) entry which is preliminary data.</text>
</comment>
<keyword evidence="3" id="KW-1185">Reference proteome</keyword>
<name>A0A068SFK4_9FUNG</name>
<proteinExistence type="predicted"/>
<reference evidence="2" key="1">
    <citation type="submission" date="2013-08" db="EMBL/GenBank/DDBJ databases">
        <title>Gene expansion shapes genome architecture in the human pathogen Lichtheimia corymbifera: an evolutionary genomics analysis in the ancient terrestrial Mucorales (Mucoromycotina).</title>
        <authorList>
            <person name="Schwartze V.U."/>
            <person name="Winter S."/>
            <person name="Shelest E."/>
            <person name="Marcet-Houben M."/>
            <person name="Horn F."/>
            <person name="Wehner S."/>
            <person name="Hoffmann K."/>
            <person name="Riege K."/>
            <person name="Sammeth M."/>
            <person name="Nowrousian M."/>
            <person name="Valiante V."/>
            <person name="Linde J."/>
            <person name="Jacobsen I.D."/>
            <person name="Marz M."/>
            <person name="Brakhage A.A."/>
            <person name="Gabaldon T."/>
            <person name="Bocker S."/>
            <person name="Voigt K."/>
        </authorList>
    </citation>
    <scope>NUCLEOTIDE SEQUENCE [LARGE SCALE GENOMIC DNA]</scope>
    <source>
        <strain evidence="2">FSU 9682</strain>
    </source>
</reference>
<evidence type="ECO:0000313" key="2">
    <source>
        <dbReference type="EMBL" id="CDH60607.1"/>
    </source>
</evidence>
<dbReference type="VEuPathDB" id="FungiDB:LCOR_11389.1"/>
<feature type="transmembrane region" description="Helical" evidence="1">
    <location>
        <begin position="38"/>
        <end position="62"/>
    </location>
</feature>
<gene>
    <name evidence="2" type="ORF">LCOR_11389.1</name>
</gene>
<organism evidence="2 3">
    <name type="scientific">Lichtheimia corymbifera JMRC:FSU:9682</name>
    <dbReference type="NCBI Taxonomy" id="1263082"/>
    <lineage>
        <taxon>Eukaryota</taxon>
        <taxon>Fungi</taxon>
        <taxon>Fungi incertae sedis</taxon>
        <taxon>Mucoromycota</taxon>
        <taxon>Mucoromycotina</taxon>
        <taxon>Mucoromycetes</taxon>
        <taxon>Mucorales</taxon>
        <taxon>Lichtheimiaceae</taxon>
        <taxon>Lichtheimia</taxon>
    </lineage>
</organism>
<keyword evidence="1" id="KW-0472">Membrane</keyword>
<sequence length="100" mass="10969">MTKDRLEKVELFDRDPSTTSPYARSDVKNSQASKTSRASVYIVPAFSFAVSCALIGIAIYVYQTANGQSSNYTMANMRVPTVISLLMTIANVFMMGGITR</sequence>
<accession>A0A068SFK4</accession>
<dbReference type="AlphaFoldDB" id="A0A068SFK4"/>